<proteinExistence type="predicted"/>
<keyword evidence="2" id="KW-1185">Reference proteome</keyword>
<protein>
    <submittedName>
        <fullName evidence="1">Uncharacterized protein</fullName>
    </submittedName>
</protein>
<dbReference type="EnsemblMetazoa" id="ACHR014126-RA">
    <property type="protein sequence ID" value="ACHR014126-PA"/>
    <property type="gene ID" value="ACHR014126"/>
</dbReference>
<sequence length="15" mass="1971">MSNKSNEDYFRCYKW</sequence>
<accession>A0A182KI26</accession>
<evidence type="ECO:0000313" key="1">
    <source>
        <dbReference type="EnsemblMetazoa" id="ACHR014126-PA"/>
    </source>
</evidence>
<organism evidence="1 2">
    <name type="scientific">Anopheles christyi</name>
    <dbReference type="NCBI Taxonomy" id="43041"/>
    <lineage>
        <taxon>Eukaryota</taxon>
        <taxon>Metazoa</taxon>
        <taxon>Ecdysozoa</taxon>
        <taxon>Arthropoda</taxon>
        <taxon>Hexapoda</taxon>
        <taxon>Insecta</taxon>
        <taxon>Pterygota</taxon>
        <taxon>Neoptera</taxon>
        <taxon>Endopterygota</taxon>
        <taxon>Diptera</taxon>
        <taxon>Nematocera</taxon>
        <taxon>Culicoidea</taxon>
        <taxon>Culicidae</taxon>
        <taxon>Anophelinae</taxon>
        <taxon>Anopheles</taxon>
    </lineage>
</organism>
<reference evidence="1" key="2">
    <citation type="submission" date="2020-05" db="UniProtKB">
        <authorList>
            <consortium name="EnsemblMetazoa"/>
        </authorList>
    </citation>
    <scope>IDENTIFICATION</scope>
    <source>
        <strain evidence="1">ACHKN1017</strain>
    </source>
</reference>
<evidence type="ECO:0000313" key="2">
    <source>
        <dbReference type="Proteomes" id="UP000075881"/>
    </source>
</evidence>
<name>A0A182KI26_9DIPT</name>
<reference evidence="2" key="1">
    <citation type="submission" date="2013-03" db="EMBL/GenBank/DDBJ databases">
        <title>The Genome Sequence of Anopheles christyi ACHKN1017.</title>
        <authorList>
            <consortium name="The Broad Institute Genomics Platform"/>
            <person name="Neafsey D.E."/>
            <person name="Besansky N."/>
            <person name="Walker B."/>
            <person name="Young S.K."/>
            <person name="Zeng Q."/>
            <person name="Gargeya S."/>
            <person name="Fitzgerald M."/>
            <person name="Haas B."/>
            <person name="Abouelleil A."/>
            <person name="Allen A.W."/>
            <person name="Alvarado L."/>
            <person name="Arachchi H.M."/>
            <person name="Berlin A.M."/>
            <person name="Chapman S.B."/>
            <person name="Gainer-Dewar J."/>
            <person name="Goldberg J."/>
            <person name="Griggs A."/>
            <person name="Gujja S."/>
            <person name="Hansen M."/>
            <person name="Howarth C."/>
            <person name="Imamovic A."/>
            <person name="Ireland A."/>
            <person name="Larimer J."/>
            <person name="McCowan C."/>
            <person name="Murphy C."/>
            <person name="Pearson M."/>
            <person name="Poon T.W."/>
            <person name="Priest M."/>
            <person name="Roberts A."/>
            <person name="Saif S."/>
            <person name="Shea T."/>
            <person name="Sisk P."/>
            <person name="Sykes S."/>
            <person name="Wortman J."/>
            <person name="Nusbaum C."/>
            <person name="Birren B."/>
        </authorList>
    </citation>
    <scope>NUCLEOTIDE SEQUENCE [LARGE SCALE GENOMIC DNA]</scope>
    <source>
        <strain evidence="2">ACHKN1017</strain>
    </source>
</reference>
<dbReference type="Proteomes" id="UP000075881">
    <property type="component" value="Unassembled WGS sequence"/>
</dbReference>
<dbReference type="VEuPathDB" id="VectorBase:ACHR014126"/>